<evidence type="ECO:0000313" key="2">
    <source>
        <dbReference type="EMBL" id="KAJ8430528.1"/>
    </source>
</evidence>
<evidence type="ECO:0000256" key="1">
    <source>
        <dbReference type="SAM" id="MobiDB-lite"/>
    </source>
</evidence>
<reference evidence="2" key="1">
    <citation type="submission" date="2022-04" db="EMBL/GenBank/DDBJ databases">
        <title>Carnegiea gigantea Genome sequencing and assembly v2.</title>
        <authorList>
            <person name="Copetti D."/>
            <person name="Sanderson M.J."/>
            <person name="Burquez A."/>
            <person name="Wojciechowski M.F."/>
        </authorList>
    </citation>
    <scope>NUCLEOTIDE SEQUENCE</scope>
    <source>
        <strain evidence="2">SGP5-SGP5p</strain>
        <tissue evidence="2">Aerial part</tissue>
    </source>
</reference>
<dbReference type="EMBL" id="JAKOGI010000786">
    <property type="protein sequence ID" value="KAJ8430528.1"/>
    <property type="molecule type" value="Genomic_DNA"/>
</dbReference>
<name>A0A9Q1Q696_9CARY</name>
<sequence>MQTMWVHDSPFTGPTHLPGAQKSKKEMKDGVTSADEPPAVDDPSEGSVDPPILDVQPLSVEGLGIGPSVEKLNKMKLTKEVLAGYTSAPLSAREMELVTKCFFAIDMCADIDGQRGGHPQVSAKARAGKLVTRPHPRGDLAQQEVYLGRHIGYLESHPLAGRALCVHAPA</sequence>
<comment type="caution">
    <text evidence="2">The sequence shown here is derived from an EMBL/GenBank/DDBJ whole genome shotgun (WGS) entry which is preliminary data.</text>
</comment>
<proteinExistence type="predicted"/>
<organism evidence="2 3">
    <name type="scientific">Carnegiea gigantea</name>
    <dbReference type="NCBI Taxonomy" id="171969"/>
    <lineage>
        <taxon>Eukaryota</taxon>
        <taxon>Viridiplantae</taxon>
        <taxon>Streptophyta</taxon>
        <taxon>Embryophyta</taxon>
        <taxon>Tracheophyta</taxon>
        <taxon>Spermatophyta</taxon>
        <taxon>Magnoliopsida</taxon>
        <taxon>eudicotyledons</taxon>
        <taxon>Gunneridae</taxon>
        <taxon>Pentapetalae</taxon>
        <taxon>Caryophyllales</taxon>
        <taxon>Cactineae</taxon>
        <taxon>Cactaceae</taxon>
        <taxon>Cactoideae</taxon>
        <taxon>Echinocereeae</taxon>
        <taxon>Carnegiea</taxon>
    </lineage>
</organism>
<accession>A0A9Q1Q696</accession>
<protein>
    <submittedName>
        <fullName evidence="2">Uncharacterized protein</fullName>
    </submittedName>
</protein>
<dbReference type="Proteomes" id="UP001153076">
    <property type="component" value="Unassembled WGS sequence"/>
</dbReference>
<keyword evidence="3" id="KW-1185">Reference proteome</keyword>
<gene>
    <name evidence="2" type="ORF">Cgig2_012927</name>
</gene>
<evidence type="ECO:0000313" key="3">
    <source>
        <dbReference type="Proteomes" id="UP001153076"/>
    </source>
</evidence>
<dbReference type="AlphaFoldDB" id="A0A9Q1Q696"/>
<feature type="region of interest" description="Disordered" evidence="1">
    <location>
        <begin position="1"/>
        <end position="52"/>
    </location>
</feature>